<feature type="non-terminal residue" evidence="1">
    <location>
        <position position="239"/>
    </location>
</feature>
<dbReference type="Proteomes" id="UP001207468">
    <property type="component" value="Unassembled WGS sequence"/>
</dbReference>
<protein>
    <submittedName>
        <fullName evidence="1">Uncharacterized protein</fullName>
    </submittedName>
</protein>
<sequence>MIVEETAAFALDIYAGMTGTCTTQARALSSHAFELFNNCVEVHVGMSLGAVAFCRKGTQCLRELVMALKGLDCGASTHVHILVPSSSSSSSSSPPLLERKMKAWGKMHCMKGKQRETPPKGELGTFQAWGKMHCMKGFDGLWMFSWSWLGVVTHAAQKKLANHGHITIKAARYSQWPWAMVKIHGHCECDWNMVKVKGEEVWMKAVVSLWKGKGCSSNEEEMEKPTHTHDTAKWVAVCH</sequence>
<comment type="caution">
    <text evidence="1">The sequence shown here is derived from an EMBL/GenBank/DDBJ whole genome shotgun (WGS) entry which is preliminary data.</text>
</comment>
<name>A0ACC0TZH4_9AGAM</name>
<dbReference type="EMBL" id="JAGFNK010000290">
    <property type="protein sequence ID" value="KAI9453834.1"/>
    <property type="molecule type" value="Genomic_DNA"/>
</dbReference>
<evidence type="ECO:0000313" key="2">
    <source>
        <dbReference type="Proteomes" id="UP001207468"/>
    </source>
</evidence>
<evidence type="ECO:0000313" key="1">
    <source>
        <dbReference type="EMBL" id="KAI9453834.1"/>
    </source>
</evidence>
<accession>A0ACC0TZH4</accession>
<proteinExistence type="predicted"/>
<keyword evidence="2" id="KW-1185">Reference proteome</keyword>
<reference evidence="1" key="1">
    <citation type="submission" date="2021-03" db="EMBL/GenBank/DDBJ databases">
        <title>Evolutionary priming and transition to the ectomycorrhizal habit in an iconic lineage of mushroom-forming fungi: is preadaptation a requirement?</title>
        <authorList>
            <consortium name="DOE Joint Genome Institute"/>
            <person name="Looney B.P."/>
            <person name="Miyauchi S."/>
            <person name="Morin E."/>
            <person name="Drula E."/>
            <person name="Courty P.E."/>
            <person name="Chicoki N."/>
            <person name="Fauchery L."/>
            <person name="Kohler A."/>
            <person name="Kuo A."/>
            <person name="LaButti K."/>
            <person name="Pangilinan J."/>
            <person name="Lipzen A."/>
            <person name="Riley R."/>
            <person name="Andreopoulos W."/>
            <person name="He G."/>
            <person name="Johnson J."/>
            <person name="Barry K.W."/>
            <person name="Grigoriev I.V."/>
            <person name="Nagy L."/>
            <person name="Hibbett D."/>
            <person name="Henrissat B."/>
            <person name="Matheny P.B."/>
            <person name="Labbe J."/>
            <person name="Martin A.F."/>
        </authorList>
    </citation>
    <scope>NUCLEOTIDE SEQUENCE</scope>
    <source>
        <strain evidence="1">BPL698</strain>
    </source>
</reference>
<gene>
    <name evidence="1" type="ORF">F5148DRAFT_1151876</name>
</gene>
<organism evidence="1 2">
    <name type="scientific">Russula earlei</name>
    <dbReference type="NCBI Taxonomy" id="71964"/>
    <lineage>
        <taxon>Eukaryota</taxon>
        <taxon>Fungi</taxon>
        <taxon>Dikarya</taxon>
        <taxon>Basidiomycota</taxon>
        <taxon>Agaricomycotina</taxon>
        <taxon>Agaricomycetes</taxon>
        <taxon>Russulales</taxon>
        <taxon>Russulaceae</taxon>
        <taxon>Russula</taxon>
    </lineage>
</organism>